<comment type="caution">
    <text evidence="8">The sequence shown here is derived from an EMBL/GenBank/DDBJ whole genome shotgun (WGS) entry which is preliminary data.</text>
</comment>
<evidence type="ECO:0000256" key="1">
    <source>
        <dbReference type="ARBA" id="ARBA00004370"/>
    </source>
</evidence>
<evidence type="ECO:0000256" key="6">
    <source>
        <dbReference type="PROSITE-ProRule" id="PRU00175"/>
    </source>
</evidence>
<evidence type="ECO:0000256" key="4">
    <source>
        <dbReference type="ARBA" id="ARBA00022833"/>
    </source>
</evidence>
<reference evidence="8" key="1">
    <citation type="journal article" date="2022" name="Plant J.">
        <title>Strategies of tolerance reflected in two North American maple genomes.</title>
        <authorList>
            <person name="McEvoy S.L."/>
            <person name="Sezen U.U."/>
            <person name="Trouern-Trend A."/>
            <person name="McMahon S.M."/>
            <person name="Schaberg P.G."/>
            <person name="Yang J."/>
            <person name="Wegrzyn J.L."/>
            <person name="Swenson N.G."/>
        </authorList>
    </citation>
    <scope>NUCLEOTIDE SEQUENCE</scope>
    <source>
        <strain evidence="8">NS2018</strain>
    </source>
</reference>
<comment type="subcellular location">
    <subcellularLocation>
        <location evidence="1">Membrane</location>
    </subcellularLocation>
</comment>
<feature type="domain" description="RING-type" evidence="7">
    <location>
        <begin position="310"/>
        <end position="350"/>
    </location>
</feature>
<keyword evidence="9" id="KW-1185">Reference proteome</keyword>
<evidence type="ECO:0000259" key="7">
    <source>
        <dbReference type="PROSITE" id="PS50089"/>
    </source>
</evidence>
<protein>
    <recommendedName>
        <fullName evidence="7">RING-type domain-containing protein</fullName>
    </recommendedName>
</protein>
<dbReference type="Gene3D" id="3.30.40.10">
    <property type="entry name" value="Zinc/RING finger domain, C3HC4 (zinc finger)"/>
    <property type="match status" value="1"/>
</dbReference>
<evidence type="ECO:0000256" key="2">
    <source>
        <dbReference type="ARBA" id="ARBA00022723"/>
    </source>
</evidence>
<keyword evidence="5" id="KW-0472">Membrane</keyword>
<evidence type="ECO:0000256" key="3">
    <source>
        <dbReference type="ARBA" id="ARBA00022771"/>
    </source>
</evidence>
<dbReference type="PANTHER" id="PTHR46151:SF18">
    <property type="entry name" value="NEP1-INTERACTING PROTEIN-LIKE 2"/>
    <property type="match status" value="1"/>
</dbReference>
<dbReference type="GO" id="GO:0008270">
    <property type="term" value="F:zinc ion binding"/>
    <property type="evidence" value="ECO:0007669"/>
    <property type="project" value="UniProtKB-KW"/>
</dbReference>
<dbReference type="Proteomes" id="UP001168877">
    <property type="component" value="Unassembled WGS sequence"/>
</dbReference>
<dbReference type="SMART" id="SM00184">
    <property type="entry name" value="RING"/>
    <property type="match status" value="1"/>
</dbReference>
<gene>
    <name evidence="8" type="ORF">LWI29_018488</name>
</gene>
<evidence type="ECO:0000313" key="8">
    <source>
        <dbReference type="EMBL" id="KAK0587161.1"/>
    </source>
</evidence>
<dbReference type="Pfam" id="PF13639">
    <property type="entry name" value="zf-RING_2"/>
    <property type="match status" value="1"/>
</dbReference>
<dbReference type="AlphaFoldDB" id="A0AA39RYU2"/>
<organism evidence="8 9">
    <name type="scientific">Acer saccharum</name>
    <name type="common">Sugar maple</name>
    <dbReference type="NCBI Taxonomy" id="4024"/>
    <lineage>
        <taxon>Eukaryota</taxon>
        <taxon>Viridiplantae</taxon>
        <taxon>Streptophyta</taxon>
        <taxon>Embryophyta</taxon>
        <taxon>Tracheophyta</taxon>
        <taxon>Spermatophyta</taxon>
        <taxon>Magnoliopsida</taxon>
        <taxon>eudicotyledons</taxon>
        <taxon>Gunneridae</taxon>
        <taxon>Pentapetalae</taxon>
        <taxon>rosids</taxon>
        <taxon>malvids</taxon>
        <taxon>Sapindales</taxon>
        <taxon>Sapindaceae</taxon>
        <taxon>Hippocastanoideae</taxon>
        <taxon>Acereae</taxon>
        <taxon>Acer</taxon>
    </lineage>
</organism>
<dbReference type="EMBL" id="JAUESC010000382">
    <property type="protein sequence ID" value="KAK0587161.1"/>
    <property type="molecule type" value="Genomic_DNA"/>
</dbReference>
<reference evidence="8" key="2">
    <citation type="submission" date="2023-06" db="EMBL/GenBank/DDBJ databases">
        <authorList>
            <person name="Swenson N.G."/>
            <person name="Wegrzyn J.L."/>
            <person name="Mcevoy S.L."/>
        </authorList>
    </citation>
    <scope>NUCLEOTIDE SEQUENCE</scope>
    <source>
        <strain evidence="8">NS2018</strain>
        <tissue evidence="8">Leaf</tissue>
    </source>
</reference>
<keyword evidence="4" id="KW-0862">Zinc</keyword>
<accession>A0AA39RYU2</accession>
<evidence type="ECO:0000256" key="5">
    <source>
        <dbReference type="ARBA" id="ARBA00023136"/>
    </source>
</evidence>
<dbReference type="PROSITE" id="PS50089">
    <property type="entry name" value="ZF_RING_2"/>
    <property type="match status" value="1"/>
</dbReference>
<dbReference type="InterPro" id="IPR013083">
    <property type="entry name" value="Znf_RING/FYVE/PHD"/>
</dbReference>
<proteinExistence type="predicted"/>
<dbReference type="SUPFAM" id="SSF57850">
    <property type="entry name" value="RING/U-box"/>
    <property type="match status" value="1"/>
</dbReference>
<name>A0AA39RYU2_ACESA</name>
<dbReference type="InterPro" id="IPR001841">
    <property type="entry name" value="Znf_RING"/>
</dbReference>
<keyword evidence="3 6" id="KW-0863">Zinc-finger</keyword>
<keyword evidence="2" id="KW-0479">Metal-binding</keyword>
<evidence type="ECO:0000313" key="9">
    <source>
        <dbReference type="Proteomes" id="UP001168877"/>
    </source>
</evidence>
<sequence>MTRVPRETIASGVEIQLIKMIGRKEAVKGITFQKILGSTIVTPQTMPKKINATGIEKGPDMFHKMKMPHLEGVRRRVPRPVYGDPPGGDDPGLGHQECYITLLARYGDPLGGVILVQGISCCQFPSDSSSPSPSPAPPLVSVMGTFDFHGPTLFHTIPKFISGAISGTLTGLFALAGAFTGAITGALAGRASDCGVLRGAGLGAIAGAVLSVEVLEASRAYWCLERSGSRGSSSMADFVEELLRGRLVDEQFTPSLLTAYHWQVSIANMSYDVNVTYGPAVSRGLSGESLKKLPCHVILDEIKATHSICCCICLQDIEVGELARSLPRCNHTFHLACVDKWLIGHGSCPVPFSFASAATVIMSNPSEDESDTSNPPVPPIILPPVYS</sequence>
<dbReference type="PANTHER" id="PTHR46151">
    <property type="entry name" value="NEP1-INTERACTING PROTEIN-LIKE 2"/>
    <property type="match status" value="1"/>
</dbReference>
<dbReference type="GO" id="GO:0016020">
    <property type="term" value="C:membrane"/>
    <property type="evidence" value="ECO:0007669"/>
    <property type="project" value="UniProtKB-SubCell"/>
</dbReference>